<sequence length="73" mass="8095">MTLYLLDLCLHITSAFILTTLDSSYDSSSSPRACLCLRSVYWTCSAPHLTGGTHSPQTAHPNEPYQQTSEDLF</sequence>
<dbReference type="AlphaFoldDB" id="A0A6A5XDK0"/>
<reference evidence="3" key="1">
    <citation type="journal article" date="2020" name="Stud. Mycol.">
        <title>101 Dothideomycetes genomes: a test case for predicting lifestyles and emergence of pathogens.</title>
        <authorList>
            <person name="Haridas S."/>
            <person name="Albert R."/>
            <person name="Binder M."/>
            <person name="Bloem J."/>
            <person name="Labutti K."/>
            <person name="Salamov A."/>
            <person name="Andreopoulos B."/>
            <person name="Baker S."/>
            <person name="Barry K."/>
            <person name="Bills G."/>
            <person name="Bluhm B."/>
            <person name="Cannon C."/>
            <person name="Castanera R."/>
            <person name="Culley D."/>
            <person name="Daum C."/>
            <person name="Ezra D."/>
            <person name="Gonzalez J."/>
            <person name="Henrissat B."/>
            <person name="Kuo A."/>
            <person name="Liang C."/>
            <person name="Lipzen A."/>
            <person name="Lutzoni F."/>
            <person name="Magnuson J."/>
            <person name="Mondo S."/>
            <person name="Nolan M."/>
            <person name="Ohm R."/>
            <person name="Pangilinan J."/>
            <person name="Park H.-J."/>
            <person name="Ramirez L."/>
            <person name="Alfaro M."/>
            <person name="Sun H."/>
            <person name="Tritt A."/>
            <person name="Yoshinaga Y."/>
            <person name="Zwiers L.-H."/>
            <person name="Turgeon B."/>
            <person name="Goodwin S."/>
            <person name="Spatafora J."/>
            <person name="Crous P."/>
            <person name="Grigoriev I."/>
        </authorList>
    </citation>
    <scope>NUCLEOTIDE SEQUENCE</scope>
    <source>
        <strain evidence="3">CBS 175.79</strain>
    </source>
</reference>
<evidence type="ECO:0000256" key="2">
    <source>
        <dbReference type="SAM" id="SignalP"/>
    </source>
</evidence>
<feature type="signal peptide" evidence="2">
    <location>
        <begin position="1"/>
        <end position="15"/>
    </location>
</feature>
<evidence type="ECO:0008006" key="5">
    <source>
        <dbReference type="Google" id="ProtNLM"/>
    </source>
</evidence>
<proteinExistence type="predicted"/>
<organism evidence="3 4">
    <name type="scientific">Aaosphaeria arxii CBS 175.79</name>
    <dbReference type="NCBI Taxonomy" id="1450172"/>
    <lineage>
        <taxon>Eukaryota</taxon>
        <taxon>Fungi</taxon>
        <taxon>Dikarya</taxon>
        <taxon>Ascomycota</taxon>
        <taxon>Pezizomycotina</taxon>
        <taxon>Dothideomycetes</taxon>
        <taxon>Pleosporomycetidae</taxon>
        <taxon>Pleosporales</taxon>
        <taxon>Pleosporales incertae sedis</taxon>
        <taxon>Aaosphaeria</taxon>
    </lineage>
</organism>
<name>A0A6A5XDK0_9PLEO</name>
<evidence type="ECO:0000256" key="1">
    <source>
        <dbReference type="SAM" id="MobiDB-lite"/>
    </source>
</evidence>
<keyword evidence="2" id="KW-0732">Signal</keyword>
<protein>
    <recommendedName>
        <fullName evidence="5">Secreted protein</fullName>
    </recommendedName>
</protein>
<dbReference type="Proteomes" id="UP000799778">
    <property type="component" value="Unassembled WGS sequence"/>
</dbReference>
<gene>
    <name evidence="3" type="ORF">BU24DRAFT_48124</name>
</gene>
<feature type="compositionally biased region" description="Polar residues" evidence="1">
    <location>
        <begin position="52"/>
        <end position="73"/>
    </location>
</feature>
<evidence type="ECO:0000313" key="3">
    <source>
        <dbReference type="EMBL" id="KAF2010887.1"/>
    </source>
</evidence>
<feature type="chain" id="PRO_5025473862" description="Secreted protein" evidence="2">
    <location>
        <begin position="16"/>
        <end position="73"/>
    </location>
</feature>
<keyword evidence="4" id="KW-1185">Reference proteome</keyword>
<evidence type="ECO:0000313" key="4">
    <source>
        <dbReference type="Proteomes" id="UP000799778"/>
    </source>
</evidence>
<dbReference type="GeneID" id="54290558"/>
<feature type="region of interest" description="Disordered" evidence="1">
    <location>
        <begin position="50"/>
        <end position="73"/>
    </location>
</feature>
<dbReference type="RefSeq" id="XP_033379226.1">
    <property type="nucleotide sequence ID" value="XM_033533161.1"/>
</dbReference>
<accession>A0A6A5XDK0</accession>
<dbReference type="EMBL" id="ML978075">
    <property type="protein sequence ID" value="KAF2010887.1"/>
    <property type="molecule type" value="Genomic_DNA"/>
</dbReference>